<keyword evidence="4" id="KW-0853">WD repeat</keyword>
<feature type="region of interest" description="Disordered" evidence="6">
    <location>
        <begin position="180"/>
        <end position="210"/>
    </location>
</feature>
<dbReference type="GO" id="GO:0031087">
    <property type="term" value="P:deadenylation-independent decapping of nuclear-transcribed mRNA"/>
    <property type="evidence" value="ECO:0007669"/>
    <property type="project" value="InterPro"/>
</dbReference>
<keyword evidence="9" id="KW-1185">Reference proteome</keyword>
<name>A0A9P6VH89_9HELO</name>
<dbReference type="EMBL" id="VNKQ01000011">
    <property type="protein sequence ID" value="KAG0647882.1"/>
    <property type="molecule type" value="Genomic_DNA"/>
</dbReference>
<dbReference type="InterPro" id="IPR015943">
    <property type="entry name" value="WD40/YVTN_repeat-like_dom_sf"/>
</dbReference>
<feature type="region of interest" description="Disordered" evidence="6">
    <location>
        <begin position="269"/>
        <end position="290"/>
    </location>
</feature>
<dbReference type="InterPro" id="IPR036322">
    <property type="entry name" value="WD40_repeat_dom_sf"/>
</dbReference>
<feature type="compositionally biased region" description="Low complexity" evidence="6">
    <location>
        <begin position="314"/>
        <end position="327"/>
    </location>
</feature>
<feature type="compositionally biased region" description="Polar residues" evidence="6">
    <location>
        <begin position="281"/>
        <end position="290"/>
    </location>
</feature>
<feature type="region of interest" description="Disordered" evidence="6">
    <location>
        <begin position="226"/>
        <end position="248"/>
    </location>
</feature>
<evidence type="ECO:0000256" key="2">
    <source>
        <dbReference type="ARBA" id="ARBA00009639"/>
    </source>
</evidence>
<gene>
    <name evidence="8" type="ORF">D0Z07_5910</name>
</gene>
<evidence type="ECO:0000256" key="5">
    <source>
        <dbReference type="ARBA" id="ARBA00022737"/>
    </source>
</evidence>
<feature type="region of interest" description="Disordered" evidence="6">
    <location>
        <begin position="44"/>
        <end position="111"/>
    </location>
</feature>
<dbReference type="GO" id="GO:0000932">
    <property type="term" value="C:P-body"/>
    <property type="evidence" value="ECO:0007669"/>
    <property type="project" value="UniProtKB-SubCell"/>
</dbReference>
<feature type="region of interest" description="Disordered" evidence="6">
    <location>
        <begin position="1006"/>
        <end position="1138"/>
    </location>
</feature>
<evidence type="ECO:0000256" key="3">
    <source>
        <dbReference type="ARBA" id="ARBA00022490"/>
    </source>
</evidence>
<reference evidence="8" key="1">
    <citation type="submission" date="2019-07" db="EMBL/GenBank/DDBJ databases">
        <title>Hyphodiscus hymeniophilus genome sequencing and assembly.</title>
        <authorList>
            <person name="Kramer G."/>
            <person name="Nodwell J."/>
        </authorList>
    </citation>
    <scope>NUCLEOTIDE SEQUENCE</scope>
    <source>
        <strain evidence="8">ATCC 34498</strain>
    </source>
</reference>
<feature type="compositionally biased region" description="Basic and acidic residues" evidence="6">
    <location>
        <begin position="1049"/>
        <end position="1061"/>
    </location>
</feature>
<protein>
    <recommendedName>
        <fullName evidence="7">EDC4-like protein pdc1 beta-propeller domain-containing protein</fullName>
    </recommendedName>
</protein>
<feature type="compositionally biased region" description="Low complexity" evidence="6">
    <location>
        <begin position="123"/>
        <end position="135"/>
    </location>
</feature>
<dbReference type="Pfam" id="PF24106">
    <property type="entry name" value="Beta-prop_EDC4L"/>
    <property type="match status" value="1"/>
</dbReference>
<feature type="compositionally biased region" description="Low complexity" evidence="6">
    <location>
        <begin position="44"/>
        <end position="66"/>
    </location>
</feature>
<keyword evidence="3" id="KW-0963">Cytoplasm</keyword>
<feature type="compositionally biased region" description="Polar residues" evidence="6">
    <location>
        <begin position="1010"/>
        <end position="1019"/>
    </location>
</feature>
<evidence type="ECO:0000313" key="8">
    <source>
        <dbReference type="EMBL" id="KAG0647882.1"/>
    </source>
</evidence>
<feature type="compositionally biased region" description="Basic and acidic residues" evidence="6">
    <location>
        <begin position="336"/>
        <end position="351"/>
    </location>
</feature>
<dbReference type="Gene3D" id="2.130.10.10">
    <property type="entry name" value="YVTN repeat-like/Quinoprotein amine dehydrogenase"/>
    <property type="match status" value="1"/>
</dbReference>
<dbReference type="OrthoDB" id="21128at2759"/>
<evidence type="ECO:0000256" key="1">
    <source>
        <dbReference type="ARBA" id="ARBA00004201"/>
    </source>
</evidence>
<dbReference type="SUPFAM" id="SSF50978">
    <property type="entry name" value="WD40 repeat-like"/>
    <property type="match status" value="1"/>
</dbReference>
<dbReference type="FunFam" id="2.130.10.10:FF:000817">
    <property type="entry name" value="WGS project CABT00000000 data, contig 2.15"/>
    <property type="match status" value="1"/>
</dbReference>
<feature type="compositionally biased region" description="Polar residues" evidence="6">
    <location>
        <begin position="144"/>
        <end position="162"/>
    </location>
</feature>
<feature type="region of interest" description="Disordered" evidence="6">
    <location>
        <begin position="304"/>
        <end position="379"/>
    </location>
</feature>
<dbReference type="InterPro" id="IPR045152">
    <property type="entry name" value="EDC4-like"/>
</dbReference>
<feature type="compositionally biased region" description="Polar residues" evidence="6">
    <location>
        <begin position="1114"/>
        <end position="1128"/>
    </location>
</feature>
<organism evidence="8 9">
    <name type="scientific">Hyphodiscus hymeniophilus</name>
    <dbReference type="NCBI Taxonomy" id="353542"/>
    <lineage>
        <taxon>Eukaryota</taxon>
        <taxon>Fungi</taxon>
        <taxon>Dikarya</taxon>
        <taxon>Ascomycota</taxon>
        <taxon>Pezizomycotina</taxon>
        <taxon>Leotiomycetes</taxon>
        <taxon>Helotiales</taxon>
        <taxon>Hyphodiscaceae</taxon>
        <taxon>Hyphodiscus</taxon>
    </lineage>
</organism>
<proteinExistence type="inferred from homology"/>
<keyword evidence="5" id="KW-0677">Repeat</keyword>
<accession>A0A9P6VH89</accession>
<comment type="similarity">
    <text evidence="2">Belongs to the WD repeat EDC4 family.</text>
</comment>
<evidence type="ECO:0000256" key="4">
    <source>
        <dbReference type="ARBA" id="ARBA00022574"/>
    </source>
</evidence>
<dbReference type="PANTHER" id="PTHR15598:SF5">
    <property type="entry name" value="ENHANCER OF MRNA-DECAPPING PROTEIN 4"/>
    <property type="match status" value="1"/>
</dbReference>
<dbReference type="Proteomes" id="UP000785200">
    <property type="component" value="Unassembled WGS sequence"/>
</dbReference>
<feature type="compositionally biased region" description="Polar residues" evidence="6">
    <location>
        <begin position="1083"/>
        <end position="1107"/>
    </location>
</feature>
<evidence type="ECO:0000259" key="7">
    <source>
        <dbReference type="Pfam" id="PF24106"/>
    </source>
</evidence>
<feature type="compositionally biased region" description="Basic and acidic residues" evidence="6">
    <location>
        <begin position="1027"/>
        <end position="1037"/>
    </location>
</feature>
<evidence type="ECO:0000313" key="9">
    <source>
        <dbReference type="Proteomes" id="UP000785200"/>
    </source>
</evidence>
<comment type="subcellular location">
    <subcellularLocation>
        <location evidence="1">Cytoplasm</location>
        <location evidence="1">P-body</location>
    </subcellularLocation>
</comment>
<feature type="region of interest" description="Disordered" evidence="6">
    <location>
        <begin position="123"/>
        <end position="162"/>
    </location>
</feature>
<evidence type="ECO:0000256" key="6">
    <source>
        <dbReference type="SAM" id="MobiDB-lite"/>
    </source>
</evidence>
<comment type="caution">
    <text evidence="8">The sequence shown here is derived from an EMBL/GenBank/DDBJ whole genome shotgun (WGS) entry which is preliminary data.</text>
</comment>
<dbReference type="InterPro" id="IPR055393">
    <property type="entry name" value="Beta-prop_EDC4L"/>
</dbReference>
<sequence length="1560" mass="169650">MSGYPGNPAGGNEEFHSLFAHLRNTQPSAERPINLEPSYGYYNNNNSYYAQQPQSQQLPPGYQQPSVSSALPTPPAHGQQPHHSSAIMSPAETPQPRIPPASGGVPSVDNRTSSLLNLLKFSQPSASSSSPKAAPIGTPLPPSRESSMSFPNPQAFTQASASTAHAGNDLLTTLLGSIQSKPAQRPSPKSATTSQAAPFSSTNAETVPSSDSQNYLLQLLQPKPSQSEFASQLRGASVPTSMDKENEDVVQLTQALDDATLDMNLMGSSATEGKLSFPPTKENQNPQNPQSLFTYVNPFEQLSASSPRVRTPKHAASGVSSGHSASVTPAIQILKRQGEGSDNKRKIDERMTMSSPAHSKRKLGTPSQVSSGPPTPLPDGRTQLEALIGIGAPNYKERETVADALTEVGDEVDKQVEKAIARAEHERNQAIIEKDLEDMLAARTEKEFEETAQIAAKAIRKELEKEENSGALDSLPTPVADAVKDIIDDTAQGHIADSWESADAEDSPVKEDENGAVKVYNFPMKPWTSITIQGTEGQRPTFRDEIVMDIARLKKEFDQVDRTLVTASNNFIVYGMSKNGGIRIIRQDDGKDARLFTETHDRIFTVVTSASSADLKESVIGTGITGTVYWAMIKDGQGDHIEDDNPELYGFTLPPIPALESEAPGGILKTRARKSANHPDFFAVGRGKSIHIIWPSLVMKSFLKNGKDRIVDVDKYLGQHGLKVNTGKAGKDFTFSEDDTTIVSLDKAGRVKFWDVRPLTSVDSHGKPVAKNNPCMEVKDPLVTFTTTLALEKAWPTSVLFVDKLRPYQRGGALRYLIVGMKQNHSLQLWDLALGKPVQEIHLPHAKESDAVCSVMYHPATGMLIIGHPTRNSIYFLHLSAPKYNLPKSITQAQFMQNLVSPDPAIPKPDSTAVISGMREYSFANKGSLRSLDILPTPSSATTAAPGEPQTMFELYAMHSKGVTCLSIKQADLGWTVDNKVLQPVEAEKAGAITIDTLKELPPMTFGEVSDSTLQNSLPTRPGPRAASKEVSKKASHAEVSATAASSSKVEERPEKKDSHHNGAASGAEKSEKKKRRKATNEPHPSTSTTAPQHTPQNAHPHSQTPKSIVLDPMSNSRNGNNSKTSVNPIPEATVNDDSHIGERVSGEVKKVIGDSLESLYQNIKDDRRTQAAVADAKQDAMLRLVSSTLSDNIEQTLGRIVTDSIQKSVLPVISDITLKAVDEQVSSKLKAQLSASVPHELQKVLPDVIGRALQQPQILKLMADSLATSVSFRVEESFAHTLQSVVTPAFTQLASQTAQRAATDIQRQAEEQIGNLERQAHADSIKIEGLVQLITGLSETVSTMAAAQAEFQGQFLKMQQQLNDRARHSGGVSTVTATTPEMTPEQMQYKTLLDDIIALLNANEFQEAIIRWLQSGLHQQIFEGLLCKYSPNFIRGLAPLYLIAVGSVVSDRLEGDAILQRLAWLDTILQSLKTRATAGEIDDEELREQLRKIVATYIQRFEHLFMLISQRSPGDPLLKRISLLSSSATQVINAVREQAVLSPQSIFKAQMMGSGTHRM</sequence>
<feature type="domain" description="EDC4-like protein pdc1 beta-propeller" evidence="7">
    <location>
        <begin position="538"/>
        <end position="880"/>
    </location>
</feature>
<dbReference type="PANTHER" id="PTHR15598">
    <property type="entry name" value="ENHANCER OF MRNA-DECAPPING PROTEIN 4"/>
    <property type="match status" value="1"/>
</dbReference>